<dbReference type="GO" id="GO:0004722">
    <property type="term" value="F:protein serine/threonine phosphatase activity"/>
    <property type="evidence" value="ECO:0007669"/>
    <property type="project" value="UniProtKB-EC"/>
</dbReference>
<evidence type="ECO:0000313" key="2">
    <source>
        <dbReference type="EMBL" id="QJW97942.1"/>
    </source>
</evidence>
<dbReference type="EMBL" id="CP053452">
    <property type="protein sequence ID" value="QJW97942.1"/>
    <property type="molecule type" value="Genomic_DNA"/>
</dbReference>
<dbReference type="Gene3D" id="3.60.21.10">
    <property type="match status" value="1"/>
</dbReference>
<dbReference type="PANTHER" id="PTHR42850">
    <property type="entry name" value="METALLOPHOSPHOESTERASE"/>
    <property type="match status" value="1"/>
</dbReference>
<dbReference type="Proteomes" id="UP000503447">
    <property type="component" value="Chromosome"/>
</dbReference>
<reference evidence="3" key="1">
    <citation type="submission" date="2020-05" db="EMBL/GenBank/DDBJ databases">
        <title>Frigoriglobus tundricola gen. nov., sp. nov., a psychrotolerant cellulolytic planctomycete of the family Gemmataceae with two divergent copies of 16S rRNA gene.</title>
        <authorList>
            <person name="Kulichevskaya I.S."/>
            <person name="Ivanova A.A."/>
            <person name="Naumoff D.G."/>
            <person name="Beletsky A.V."/>
            <person name="Rijpstra W.I.C."/>
            <person name="Sinninghe Damste J.S."/>
            <person name="Mardanov A.V."/>
            <person name="Ravin N.V."/>
            <person name="Dedysh S.N."/>
        </authorList>
    </citation>
    <scope>NUCLEOTIDE SEQUENCE [LARGE SCALE GENOMIC DNA]</scope>
    <source>
        <strain evidence="3">PL17</strain>
    </source>
</reference>
<dbReference type="InterPro" id="IPR029052">
    <property type="entry name" value="Metallo-depent_PP-like"/>
</dbReference>
<name>A0A6M5YYF2_9BACT</name>
<dbReference type="SUPFAM" id="SSF56300">
    <property type="entry name" value="Metallo-dependent phosphatases"/>
    <property type="match status" value="1"/>
</dbReference>
<sequence length="231" mass="25728">MRVLAIGDIHGCLGPLDDLLAWVRPEPDDVLITLGDYVDRGPDSRGVLNRLIDLKKTRPVTCLRGNHELMMLDAWRGGHSEKKMWLSVGGVQTLGSYGPAAGRTGTFEDVPADHWHFLQNELVDYHESDQFIFVHAGVLGGFEMHEQPDYALFWDFLGEAMRHRSGKTVICGHTSQKTGQPKVVPGAVCIDTYAHGGGWLTCLDAISGRYWQVDALGRKRDGRVDYRNGEE</sequence>
<proteinExistence type="predicted"/>
<dbReference type="CDD" id="cd00144">
    <property type="entry name" value="MPP_PPP_family"/>
    <property type="match status" value="1"/>
</dbReference>
<dbReference type="AlphaFoldDB" id="A0A6M5YYF2"/>
<dbReference type="InterPro" id="IPR004843">
    <property type="entry name" value="Calcineurin-like_PHP"/>
</dbReference>
<gene>
    <name evidence="2" type="ORF">FTUN_5522</name>
</gene>
<dbReference type="RefSeq" id="WP_171473219.1">
    <property type="nucleotide sequence ID" value="NZ_CP053452.2"/>
</dbReference>
<dbReference type="GO" id="GO:0008803">
    <property type="term" value="F:bis(5'-nucleosyl)-tetraphosphatase (symmetrical) activity"/>
    <property type="evidence" value="ECO:0007669"/>
    <property type="project" value="TreeGrafter"/>
</dbReference>
<dbReference type="Pfam" id="PF00149">
    <property type="entry name" value="Metallophos"/>
    <property type="match status" value="1"/>
</dbReference>
<dbReference type="PROSITE" id="PS00125">
    <property type="entry name" value="SER_THR_PHOSPHATASE"/>
    <property type="match status" value="1"/>
</dbReference>
<protein>
    <submittedName>
        <fullName evidence="2">Serine/threonine protein phosphatase</fullName>
        <ecNumber evidence="2">3.1.3.16</ecNumber>
    </submittedName>
</protein>
<organism evidence="2 3">
    <name type="scientific">Frigoriglobus tundricola</name>
    <dbReference type="NCBI Taxonomy" id="2774151"/>
    <lineage>
        <taxon>Bacteria</taxon>
        <taxon>Pseudomonadati</taxon>
        <taxon>Planctomycetota</taxon>
        <taxon>Planctomycetia</taxon>
        <taxon>Gemmatales</taxon>
        <taxon>Gemmataceae</taxon>
        <taxon>Frigoriglobus</taxon>
    </lineage>
</organism>
<feature type="domain" description="Serine/threonine specific protein phosphatases" evidence="1">
    <location>
        <begin position="63"/>
        <end position="68"/>
    </location>
</feature>
<dbReference type="EC" id="3.1.3.16" evidence="2"/>
<dbReference type="PANTHER" id="PTHR42850:SF4">
    <property type="entry name" value="ZINC-DEPENDENT ENDOPOLYPHOSPHATASE"/>
    <property type="match status" value="1"/>
</dbReference>
<dbReference type="GO" id="GO:0005737">
    <property type="term" value="C:cytoplasm"/>
    <property type="evidence" value="ECO:0007669"/>
    <property type="project" value="TreeGrafter"/>
</dbReference>
<evidence type="ECO:0000259" key="1">
    <source>
        <dbReference type="PROSITE" id="PS00125"/>
    </source>
</evidence>
<evidence type="ECO:0000313" key="3">
    <source>
        <dbReference type="Proteomes" id="UP000503447"/>
    </source>
</evidence>
<keyword evidence="2" id="KW-0378">Hydrolase</keyword>
<dbReference type="KEGG" id="ftj:FTUN_5522"/>
<accession>A0A6M5YYF2</accession>
<dbReference type="InterPro" id="IPR050126">
    <property type="entry name" value="Ap4A_hydrolase"/>
</dbReference>
<dbReference type="GO" id="GO:0110154">
    <property type="term" value="P:RNA decapping"/>
    <property type="evidence" value="ECO:0007669"/>
    <property type="project" value="TreeGrafter"/>
</dbReference>
<dbReference type="InterPro" id="IPR006186">
    <property type="entry name" value="Ser/Thr-sp_prot-phosphatase"/>
</dbReference>
<keyword evidence="3" id="KW-1185">Reference proteome</keyword>